<organism evidence="1">
    <name type="scientific">mine drainage metagenome</name>
    <dbReference type="NCBI Taxonomy" id="410659"/>
    <lineage>
        <taxon>unclassified sequences</taxon>
        <taxon>metagenomes</taxon>
        <taxon>ecological metagenomes</taxon>
    </lineage>
</organism>
<dbReference type="AlphaFoldDB" id="T0ZW87"/>
<evidence type="ECO:0000313" key="1">
    <source>
        <dbReference type="EMBL" id="EQD48907.1"/>
    </source>
</evidence>
<dbReference type="InterPro" id="IPR010982">
    <property type="entry name" value="Lambda_DNA-bd_dom_sf"/>
</dbReference>
<dbReference type="SUPFAM" id="SSF47413">
    <property type="entry name" value="lambda repressor-like DNA-binding domains"/>
    <property type="match status" value="1"/>
</dbReference>
<dbReference type="CDD" id="cd00093">
    <property type="entry name" value="HTH_XRE"/>
    <property type="match status" value="1"/>
</dbReference>
<gene>
    <name evidence="1" type="ORF">B1B_11864</name>
</gene>
<proteinExistence type="predicted"/>
<name>T0ZW87_9ZZZZ</name>
<comment type="caution">
    <text evidence="1">The sequence shown here is derived from an EMBL/GenBank/DDBJ whole genome shotgun (WGS) entry which is preliminary data.</text>
</comment>
<dbReference type="GO" id="GO:0003677">
    <property type="term" value="F:DNA binding"/>
    <property type="evidence" value="ECO:0007669"/>
    <property type="project" value="InterPro"/>
</dbReference>
<protein>
    <submittedName>
        <fullName evidence="1">Transcriptional regulator, XRE family</fullName>
    </submittedName>
</protein>
<dbReference type="InterPro" id="IPR001387">
    <property type="entry name" value="Cro/C1-type_HTH"/>
</dbReference>
<reference evidence="1" key="2">
    <citation type="journal article" date="2014" name="ISME J.">
        <title>Microbial stratification in low pH oxic and suboxic macroscopic growths along an acid mine drainage.</title>
        <authorList>
            <person name="Mendez-Garcia C."/>
            <person name="Mesa V."/>
            <person name="Sprenger R.R."/>
            <person name="Richter M."/>
            <person name="Diez M.S."/>
            <person name="Solano J."/>
            <person name="Bargiela R."/>
            <person name="Golyshina O.V."/>
            <person name="Manteca A."/>
            <person name="Ramos J.L."/>
            <person name="Gallego J.R."/>
            <person name="Llorente I."/>
            <person name="Martins Dos Santos V.A."/>
            <person name="Jensen O.N."/>
            <person name="Pelaez A.I."/>
            <person name="Sanchez J."/>
            <person name="Ferrer M."/>
        </authorList>
    </citation>
    <scope>NUCLEOTIDE SEQUENCE</scope>
</reference>
<dbReference type="EMBL" id="AUZY01007745">
    <property type="protein sequence ID" value="EQD48907.1"/>
    <property type="molecule type" value="Genomic_DNA"/>
</dbReference>
<dbReference type="Gene3D" id="1.10.260.40">
    <property type="entry name" value="lambda repressor-like DNA-binding domains"/>
    <property type="match status" value="1"/>
</dbReference>
<sequence length="132" mass="14905">MSKKVIADPTPEEWVSALDEGFVTDQPIEHPSRRFKTLRKKAHDRIALEHEIVSSLGELRRTVGLNQTEVATRWGRGQSQVSKIERNPERAELATLVGYVRALGGNITITIEIDDHVYYEELLPALMTLSPD</sequence>
<reference evidence="1" key="1">
    <citation type="submission" date="2013-08" db="EMBL/GenBank/DDBJ databases">
        <authorList>
            <person name="Mendez C."/>
            <person name="Richter M."/>
            <person name="Ferrer M."/>
            <person name="Sanchez J."/>
        </authorList>
    </citation>
    <scope>NUCLEOTIDE SEQUENCE</scope>
</reference>
<accession>T0ZW87</accession>